<gene>
    <name evidence="1" type="ORF">HK099_001612</name>
</gene>
<comment type="caution">
    <text evidence="1">The sequence shown here is derived from an EMBL/GenBank/DDBJ whole genome shotgun (WGS) entry which is preliminary data.</text>
</comment>
<dbReference type="AlphaFoldDB" id="A0AAD5TU66"/>
<name>A0AAD5TU66_9FUNG</name>
<reference evidence="1" key="1">
    <citation type="submission" date="2020-05" db="EMBL/GenBank/DDBJ databases">
        <title>Phylogenomic resolution of chytrid fungi.</title>
        <authorList>
            <person name="Stajich J.E."/>
            <person name="Amses K."/>
            <person name="Simmons R."/>
            <person name="Seto K."/>
            <person name="Myers J."/>
            <person name="Bonds A."/>
            <person name="Quandt C.A."/>
            <person name="Barry K."/>
            <person name="Liu P."/>
            <person name="Grigoriev I."/>
            <person name="Longcore J.E."/>
            <person name="James T.Y."/>
        </authorList>
    </citation>
    <scope>NUCLEOTIDE SEQUENCE</scope>
    <source>
        <strain evidence="1">JEL0476</strain>
    </source>
</reference>
<accession>A0AAD5TU66</accession>
<dbReference type="Proteomes" id="UP001211065">
    <property type="component" value="Unassembled WGS sequence"/>
</dbReference>
<evidence type="ECO:0000313" key="1">
    <source>
        <dbReference type="EMBL" id="KAJ3203113.1"/>
    </source>
</evidence>
<sequence length="303" mass="35146">MTELNETGQRRKSVFEEITQQWNSAWYSFIQAPSAKSHAKLFITNPDKIDLSKEPIDEDENVLLYSSSSQKEVLHSAEKKFAPSFPQMGLDLGLEEVDFSNFDYNSGSKKFLNEYTLEDLQTIFDATKAQDDLKLLGFHDLSFKMDVKDHFVHRIVLTDSSLFKNKKDFLKWKPEKLKDNEFLIDLFARRKNYNCFDLVGYQSAVTDLTNSIETEKVDIDEKKENLIPNFTDATTKNGNPKESVLPRRSFHVSKVDAKRIINFLEKFIGKNEGFKVSVWEWMCMQNPTKSFDSLPAFPGQRYP</sequence>
<feature type="non-terminal residue" evidence="1">
    <location>
        <position position="303"/>
    </location>
</feature>
<organism evidence="1 2">
    <name type="scientific">Clydaea vesicula</name>
    <dbReference type="NCBI Taxonomy" id="447962"/>
    <lineage>
        <taxon>Eukaryota</taxon>
        <taxon>Fungi</taxon>
        <taxon>Fungi incertae sedis</taxon>
        <taxon>Chytridiomycota</taxon>
        <taxon>Chytridiomycota incertae sedis</taxon>
        <taxon>Chytridiomycetes</taxon>
        <taxon>Lobulomycetales</taxon>
        <taxon>Lobulomycetaceae</taxon>
        <taxon>Clydaea</taxon>
    </lineage>
</organism>
<protein>
    <submittedName>
        <fullName evidence="1">Uncharacterized protein</fullName>
    </submittedName>
</protein>
<evidence type="ECO:0000313" key="2">
    <source>
        <dbReference type="Proteomes" id="UP001211065"/>
    </source>
</evidence>
<keyword evidence="2" id="KW-1185">Reference proteome</keyword>
<proteinExistence type="predicted"/>
<dbReference type="EMBL" id="JADGJW010001475">
    <property type="protein sequence ID" value="KAJ3203113.1"/>
    <property type="molecule type" value="Genomic_DNA"/>
</dbReference>